<sequence length="85" mass="9627">MIHSLALIEHQIHSLCLLLCWDLERASFPTLIINSISDLTSQNVSDYKKHHSGKGHSTHWYSSCSGFQEFEDQGTCSGELQDLHL</sequence>
<dbReference type="Proteomes" id="UP000287033">
    <property type="component" value="Unassembled WGS sequence"/>
</dbReference>
<dbReference type="EMBL" id="BEZZ01001725">
    <property type="protein sequence ID" value="GCC20289.1"/>
    <property type="molecule type" value="Genomic_DNA"/>
</dbReference>
<gene>
    <name evidence="1" type="ORF">chiPu_0018859</name>
</gene>
<comment type="caution">
    <text evidence="1">The sequence shown here is derived from an EMBL/GenBank/DDBJ whole genome shotgun (WGS) entry which is preliminary data.</text>
</comment>
<name>A0A401RQ20_CHIPU</name>
<dbReference type="AlphaFoldDB" id="A0A401RQ20"/>
<protein>
    <submittedName>
        <fullName evidence="1">Uncharacterized protein</fullName>
    </submittedName>
</protein>
<keyword evidence="2" id="KW-1185">Reference proteome</keyword>
<proteinExistence type="predicted"/>
<evidence type="ECO:0000313" key="1">
    <source>
        <dbReference type="EMBL" id="GCC20289.1"/>
    </source>
</evidence>
<evidence type="ECO:0000313" key="2">
    <source>
        <dbReference type="Proteomes" id="UP000287033"/>
    </source>
</evidence>
<accession>A0A401RQ20</accession>
<organism evidence="1 2">
    <name type="scientific">Chiloscyllium punctatum</name>
    <name type="common">Brownbanded bambooshark</name>
    <name type="synonym">Hemiscyllium punctatum</name>
    <dbReference type="NCBI Taxonomy" id="137246"/>
    <lineage>
        <taxon>Eukaryota</taxon>
        <taxon>Metazoa</taxon>
        <taxon>Chordata</taxon>
        <taxon>Craniata</taxon>
        <taxon>Vertebrata</taxon>
        <taxon>Chondrichthyes</taxon>
        <taxon>Elasmobranchii</taxon>
        <taxon>Galeomorphii</taxon>
        <taxon>Galeoidea</taxon>
        <taxon>Orectolobiformes</taxon>
        <taxon>Hemiscylliidae</taxon>
        <taxon>Chiloscyllium</taxon>
    </lineage>
</organism>
<reference evidence="1 2" key="1">
    <citation type="journal article" date="2018" name="Nat. Ecol. Evol.">
        <title>Shark genomes provide insights into elasmobranch evolution and the origin of vertebrates.</title>
        <authorList>
            <person name="Hara Y"/>
            <person name="Yamaguchi K"/>
            <person name="Onimaru K"/>
            <person name="Kadota M"/>
            <person name="Koyanagi M"/>
            <person name="Keeley SD"/>
            <person name="Tatsumi K"/>
            <person name="Tanaka K"/>
            <person name="Motone F"/>
            <person name="Kageyama Y"/>
            <person name="Nozu R"/>
            <person name="Adachi N"/>
            <person name="Nishimura O"/>
            <person name="Nakagawa R"/>
            <person name="Tanegashima C"/>
            <person name="Kiyatake I"/>
            <person name="Matsumoto R"/>
            <person name="Murakumo K"/>
            <person name="Nishida K"/>
            <person name="Terakita A"/>
            <person name="Kuratani S"/>
            <person name="Sato K"/>
            <person name="Hyodo S Kuraku.S."/>
        </authorList>
    </citation>
    <scope>NUCLEOTIDE SEQUENCE [LARGE SCALE GENOMIC DNA]</scope>
</reference>